<dbReference type="InterPro" id="IPR034804">
    <property type="entry name" value="SQR/QFR_C/D"/>
</dbReference>
<reference evidence="15" key="1">
    <citation type="submission" date="2023-08" db="EMBL/GenBank/DDBJ databases">
        <title>Rhodospirillaceae gen. nov., a novel taxon isolated from the Yangtze River Yuezi River estuary sludge.</title>
        <authorList>
            <person name="Ruan L."/>
        </authorList>
    </citation>
    <scope>NUCLEOTIDE SEQUENCE [LARGE SCALE GENOMIC DNA]</scope>
    <source>
        <strain evidence="15">R-7</strain>
    </source>
</reference>
<comment type="function">
    <text evidence="2">Membrane-anchoring subunit of succinate dehydrogenase (SDH).</text>
</comment>
<feature type="transmembrane region" description="Helical" evidence="13">
    <location>
        <begin position="103"/>
        <end position="126"/>
    </location>
</feature>
<dbReference type="SUPFAM" id="SSF81343">
    <property type="entry name" value="Fumarate reductase respiratory complex transmembrane subunits"/>
    <property type="match status" value="1"/>
</dbReference>
<dbReference type="EMBL" id="JAUYVI010000005">
    <property type="protein sequence ID" value="MDQ7249419.1"/>
    <property type="molecule type" value="Genomic_DNA"/>
</dbReference>
<dbReference type="Proteomes" id="UP001230156">
    <property type="component" value="Unassembled WGS sequence"/>
</dbReference>
<evidence type="ECO:0000256" key="1">
    <source>
        <dbReference type="ARBA" id="ARBA00001971"/>
    </source>
</evidence>
<evidence type="ECO:0000256" key="10">
    <source>
        <dbReference type="ARBA" id="ARBA00023004"/>
    </source>
</evidence>
<comment type="subcellular location">
    <subcellularLocation>
        <location evidence="3">Membrane</location>
        <topology evidence="3">Multi-pass membrane protein</topology>
    </subcellularLocation>
</comment>
<protein>
    <recommendedName>
        <fullName evidence="5">Succinate dehydrogenase cytochrome b556 subunit</fullName>
    </recommendedName>
</protein>
<comment type="cofactor">
    <cofactor evidence="1">
        <name>heme</name>
        <dbReference type="ChEBI" id="CHEBI:30413"/>
    </cofactor>
</comment>
<evidence type="ECO:0000256" key="3">
    <source>
        <dbReference type="ARBA" id="ARBA00004141"/>
    </source>
</evidence>
<evidence type="ECO:0000256" key="13">
    <source>
        <dbReference type="SAM" id="Phobius"/>
    </source>
</evidence>
<dbReference type="InterPro" id="IPR000701">
    <property type="entry name" value="SuccDH_FuR_B_TM-su"/>
</dbReference>
<sequence>MAGHPRPLSPHLQIYRRQLTSVTSILHRLTGIGLAVGLLYLVCWLVAAASGLESFDRLQSFNGSIIGRLLLLGWSVAFFYHMLNGLRHLAWDAGWGFELPAAYKTGTAVFIGTAVLTLLAWVIGYYQMGAF</sequence>
<dbReference type="InterPro" id="IPR014314">
    <property type="entry name" value="Succ_DH_cytb556"/>
</dbReference>
<evidence type="ECO:0000313" key="14">
    <source>
        <dbReference type="EMBL" id="MDQ7249419.1"/>
    </source>
</evidence>
<evidence type="ECO:0000256" key="9">
    <source>
        <dbReference type="ARBA" id="ARBA00022989"/>
    </source>
</evidence>
<evidence type="ECO:0000256" key="12">
    <source>
        <dbReference type="ARBA" id="ARBA00025912"/>
    </source>
</evidence>
<comment type="caution">
    <text evidence="14">The sequence shown here is derived from an EMBL/GenBank/DDBJ whole genome shotgun (WGS) entry which is preliminary data.</text>
</comment>
<keyword evidence="11 13" id="KW-0472">Membrane</keyword>
<evidence type="ECO:0000256" key="6">
    <source>
        <dbReference type="ARBA" id="ARBA00022617"/>
    </source>
</evidence>
<dbReference type="PROSITE" id="PS01000">
    <property type="entry name" value="SDH_CYT_1"/>
    <property type="match status" value="1"/>
</dbReference>
<dbReference type="PANTHER" id="PTHR10978">
    <property type="entry name" value="SUCCINATE DEHYDROGENASE CYTOCHROME B560 SUBUNIT"/>
    <property type="match status" value="1"/>
</dbReference>
<feature type="transmembrane region" description="Helical" evidence="13">
    <location>
        <begin position="25"/>
        <end position="49"/>
    </location>
</feature>
<keyword evidence="10" id="KW-0408">Iron</keyword>
<dbReference type="Gene3D" id="1.20.1300.10">
    <property type="entry name" value="Fumarate reductase/succinate dehydrogenase, transmembrane subunit"/>
    <property type="match status" value="1"/>
</dbReference>
<dbReference type="PROSITE" id="PS01001">
    <property type="entry name" value="SDH_CYT_2"/>
    <property type="match status" value="1"/>
</dbReference>
<dbReference type="InterPro" id="IPR018495">
    <property type="entry name" value="Succ_DH_cyt_bsu_CS"/>
</dbReference>
<evidence type="ECO:0000256" key="11">
    <source>
        <dbReference type="ARBA" id="ARBA00023136"/>
    </source>
</evidence>
<evidence type="ECO:0000256" key="8">
    <source>
        <dbReference type="ARBA" id="ARBA00022723"/>
    </source>
</evidence>
<evidence type="ECO:0000256" key="2">
    <source>
        <dbReference type="ARBA" id="ARBA00004050"/>
    </source>
</evidence>
<keyword evidence="8" id="KW-0479">Metal-binding</keyword>
<evidence type="ECO:0000256" key="5">
    <source>
        <dbReference type="ARBA" id="ARBA00020076"/>
    </source>
</evidence>
<keyword evidence="7 13" id="KW-0812">Transmembrane</keyword>
<evidence type="ECO:0000256" key="7">
    <source>
        <dbReference type="ARBA" id="ARBA00022692"/>
    </source>
</evidence>
<organism evidence="14 15">
    <name type="scientific">Dongia sedimenti</name>
    <dbReference type="NCBI Taxonomy" id="3064282"/>
    <lineage>
        <taxon>Bacteria</taxon>
        <taxon>Pseudomonadati</taxon>
        <taxon>Pseudomonadota</taxon>
        <taxon>Alphaproteobacteria</taxon>
        <taxon>Rhodospirillales</taxon>
        <taxon>Dongiaceae</taxon>
        <taxon>Dongia</taxon>
    </lineage>
</organism>
<dbReference type="NCBIfam" id="TIGR02970">
    <property type="entry name" value="succ_dehyd_cytB"/>
    <property type="match status" value="1"/>
</dbReference>
<comment type="subunit">
    <text evidence="12">Part of an enzyme complex containing four subunits: a flavoprotein, an iron-sulfur protein, plus two membrane-anchoring proteins, SdhC and SdhD. The complex can form homotrimers.</text>
</comment>
<feature type="transmembrane region" description="Helical" evidence="13">
    <location>
        <begin position="61"/>
        <end position="83"/>
    </location>
</feature>
<dbReference type="RefSeq" id="WP_379957375.1">
    <property type="nucleotide sequence ID" value="NZ_JAUYVI010000005.1"/>
</dbReference>
<keyword evidence="6" id="KW-0349">Heme</keyword>
<dbReference type="PANTHER" id="PTHR10978:SF5">
    <property type="entry name" value="SUCCINATE DEHYDROGENASE CYTOCHROME B560 SUBUNIT, MITOCHONDRIAL"/>
    <property type="match status" value="1"/>
</dbReference>
<name>A0ABU0YNW4_9PROT</name>
<keyword evidence="9 13" id="KW-1133">Transmembrane helix</keyword>
<dbReference type="Pfam" id="PF01127">
    <property type="entry name" value="Sdh_cyt"/>
    <property type="match status" value="1"/>
</dbReference>
<gene>
    <name evidence="14" type="primary">sdhC</name>
    <name evidence="14" type="ORF">Q8A70_17155</name>
</gene>
<keyword evidence="15" id="KW-1185">Reference proteome</keyword>
<accession>A0ABU0YNW4</accession>
<comment type="similarity">
    <text evidence="4">Belongs to the cytochrome b560 family.</text>
</comment>
<dbReference type="PIRSF" id="PIRSF000178">
    <property type="entry name" value="SDH_cyt_b560"/>
    <property type="match status" value="1"/>
</dbReference>
<proteinExistence type="inferred from homology"/>
<dbReference type="CDD" id="cd03499">
    <property type="entry name" value="SQR_TypeC_SdhC"/>
    <property type="match status" value="1"/>
</dbReference>
<evidence type="ECO:0000256" key="4">
    <source>
        <dbReference type="ARBA" id="ARBA00007244"/>
    </source>
</evidence>
<evidence type="ECO:0000313" key="15">
    <source>
        <dbReference type="Proteomes" id="UP001230156"/>
    </source>
</evidence>